<protein>
    <recommendedName>
        <fullName evidence="3">Transposase IS701-like DDE domain-containing protein</fullName>
    </recommendedName>
</protein>
<keyword evidence="2" id="KW-1185">Reference proteome</keyword>
<accession>A0ABN5S3Z6</accession>
<dbReference type="Proteomes" id="UP000281741">
    <property type="component" value="Chromosome"/>
</dbReference>
<proteinExistence type="predicted"/>
<gene>
    <name evidence="1" type="ORF">EG353_19745</name>
</gene>
<evidence type="ECO:0000313" key="1">
    <source>
        <dbReference type="EMBL" id="AZA97625.1"/>
    </source>
</evidence>
<sequence length="68" mass="7896">MEDRNKWQQMMKTEAGLIPSKKSLRFCLFLVDDSNLCRKGNEPLGKLPMLRNQKRCNPIHKANTTAHI</sequence>
<reference evidence="1 2" key="1">
    <citation type="submission" date="2018-11" db="EMBL/GenBank/DDBJ databases">
        <title>Proposal to divide the Flavobacteriaceae and reorganize its genera based on Amino Acid Identity values calculated from whole genome sequences.</title>
        <authorList>
            <person name="Nicholson A.C."/>
            <person name="Gulvik C.A."/>
            <person name="Whitney A.M."/>
            <person name="Humrighouse B.W."/>
            <person name="Bell M."/>
            <person name="Holmes B."/>
            <person name="Steigerwalt A.G."/>
            <person name="Villarma A."/>
            <person name="Sheth M."/>
            <person name="Batra D."/>
            <person name="Pryor J."/>
            <person name="Bernardet J.-F."/>
            <person name="Hugo C."/>
            <person name="Kampfer P."/>
            <person name="Newman J."/>
            <person name="McQuiston J.R."/>
        </authorList>
    </citation>
    <scope>NUCLEOTIDE SEQUENCE [LARGE SCALE GENOMIC DNA]</scope>
    <source>
        <strain evidence="1 2">H5143</strain>
    </source>
</reference>
<evidence type="ECO:0008006" key="3">
    <source>
        <dbReference type="Google" id="ProtNLM"/>
    </source>
</evidence>
<dbReference type="EMBL" id="CP033912">
    <property type="protein sequence ID" value="AZA97625.1"/>
    <property type="molecule type" value="Genomic_DNA"/>
</dbReference>
<organism evidence="1 2">
    <name type="scientific">Chryseobacterium shandongense</name>
    <dbReference type="NCBI Taxonomy" id="1493872"/>
    <lineage>
        <taxon>Bacteria</taxon>
        <taxon>Pseudomonadati</taxon>
        <taxon>Bacteroidota</taxon>
        <taxon>Flavobacteriia</taxon>
        <taxon>Flavobacteriales</taxon>
        <taxon>Weeksellaceae</taxon>
        <taxon>Chryseobacterium group</taxon>
        <taxon>Chryseobacterium</taxon>
    </lineage>
</organism>
<name>A0ABN5S3Z6_9FLAO</name>
<evidence type="ECO:0000313" key="2">
    <source>
        <dbReference type="Proteomes" id="UP000281741"/>
    </source>
</evidence>